<gene>
    <name evidence="2" type="ORF">GCM10010171_21560</name>
</gene>
<dbReference type="GO" id="GO:0003677">
    <property type="term" value="F:DNA binding"/>
    <property type="evidence" value="ECO:0007669"/>
    <property type="project" value="InterPro"/>
</dbReference>
<sequence length="269" mass="29789">MLGAQLRSMRVNQAKLSLERASELSHLSLPTLSRMENGKRHITSEDVAVLLTLYGIRPKERAALIQAARGEVQAGWWQPPPPPELPGLCALSGLLPAASSLTELSLGAIPKLLQTYDYAASCMHLSGAASAQVAAWWRVQERHQQELQRVDYTAFIHETALLTPVANPHTLFDQLVKLIEASKRGIGVRLVRAGRQVGLLTHSWLLMEFPKEQPVIHVNLGTSGVFLHDPQTSAYLDLRTRITQSALTSEHTRRSLQSMVDRLAKTSYL</sequence>
<dbReference type="Pfam" id="PF13560">
    <property type="entry name" value="HTH_31"/>
    <property type="match status" value="1"/>
</dbReference>
<evidence type="ECO:0000259" key="1">
    <source>
        <dbReference type="PROSITE" id="PS50943"/>
    </source>
</evidence>
<dbReference type="RefSeq" id="WP_268244574.1">
    <property type="nucleotide sequence ID" value="NZ_BMRB01000002.1"/>
</dbReference>
<dbReference type="PROSITE" id="PS50943">
    <property type="entry name" value="HTH_CROC1"/>
    <property type="match status" value="1"/>
</dbReference>
<accession>A0A918GC29</accession>
<dbReference type="Proteomes" id="UP000660680">
    <property type="component" value="Unassembled WGS sequence"/>
</dbReference>
<name>A0A918GC29_9PSEU</name>
<organism evidence="2 3">
    <name type="scientific">Actinokineospora fastidiosa</name>
    <dbReference type="NCBI Taxonomy" id="1816"/>
    <lineage>
        <taxon>Bacteria</taxon>
        <taxon>Bacillati</taxon>
        <taxon>Actinomycetota</taxon>
        <taxon>Actinomycetes</taxon>
        <taxon>Pseudonocardiales</taxon>
        <taxon>Pseudonocardiaceae</taxon>
        <taxon>Actinokineospora</taxon>
    </lineage>
</organism>
<evidence type="ECO:0000313" key="2">
    <source>
        <dbReference type="EMBL" id="GGS28283.1"/>
    </source>
</evidence>
<dbReference type="AlphaFoldDB" id="A0A918GC29"/>
<dbReference type="CDD" id="cd00093">
    <property type="entry name" value="HTH_XRE"/>
    <property type="match status" value="1"/>
</dbReference>
<protein>
    <submittedName>
        <fullName evidence="2">Transcriptional regulator</fullName>
    </submittedName>
</protein>
<reference evidence="2" key="2">
    <citation type="submission" date="2020-09" db="EMBL/GenBank/DDBJ databases">
        <authorList>
            <person name="Sun Q."/>
            <person name="Ohkuma M."/>
        </authorList>
    </citation>
    <scope>NUCLEOTIDE SEQUENCE</scope>
    <source>
        <strain evidence="2">JCM 3276</strain>
    </source>
</reference>
<dbReference type="SMART" id="SM00530">
    <property type="entry name" value="HTH_XRE"/>
    <property type="match status" value="1"/>
</dbReference>
<dbReference type="SUPFAM" id="SSF47413">
    <property type="entry name" value="lambda repressor-like DNA-binding domains"/>
    <property type="match status" value="1"/>
</dbReference>
<dbReference type="Gene3D" id="1.10.260.40">
    <property type="entry name" value="lambda repressor-like DNA-binding domains"/>
    <property type="match status" value="1"/>
</dbReference>
<evidence type="ECO:0000313" key="3">
    <source>
        <dbReference type="Proteomes" id="UP000660680"/>
    </source>
</evidence>
<comment type="caution">
    <text evidence="2">The sequence shown here is derived from an EMBL/GenBank/DDBJ whole genome shotgun (WGS) entry which is preliminary data.</text>
</comment>
<reference evidence="2" key="1">
    <citation type="journal article" date="2014" name="Int. J. Syst. Evol. Microbiol.">
        <title>Complete genome sequence of Corynebacterium casei LMG S-19264T (=DSM 44701T), isolated from a smear-ripened cheese.</title>
        <authorList>
            <consortium name="US DOE Joint Genome Institute (JGI-PGF)"/>
            <person name="Walter F."/>
            <person name="Albersmeier A."/>
            <person name="Kalinowski J."/>
            <person name="Ruckert C."/>
        </authorList>
    </citation>
    <scope>NUCLEOTIDE SEQUENCE</scope>
    <source>
        <strain evidence="2">JCM 3276</strain>
    </source>
</reference>
<dbReference type="EMBL" id="BMRB01000002">
    <property type="protein sequence ID" value="GGS28283.1"/>
    <property type="molecule type" value="Genomic_DNA"/>
</dbReference>
<dbReference type="InterPro" id="IPR001387">
    <property type="entry name" value="Cro/C1-type_HTH"/>
</dbReference>
<feature type="domain" description="HTH cro/C1-type" evidence="1">
    <location>
        <begin position="6"/>
        <end position="61"/>
    </location>
</feature>
<keyword evidence="3" id="KW-1185">Reference proteome</keyword>
<proteinExistence type="predicted"/>
<dbReference type="InterPro" id="IPR010982">
    <property type="entry name" value="Lambda_DNA-bd_dom_sf"/>
</dbReference>
<dbReference type="InterPro" id="IPR043917">
    <property type="entry name" value="DUF5753"/>
</dbReference>
<dbReference type="Pfam" id="PF19054">
    <property type="entry name" value="DUF5753"/>
    <property type="match status" value="1"/>
</dbReference>